<dbReference type="InterPro" id="IPR001054">
    <property type="entry name" value="A/G_cyclase"/>
</dbReference>
<feature type="domain" description="Guanylate cyclase" evidence="2">
    <location>
        <begin position="159"/>
        <end position="212"/>
    </location>
</feature>
<evidence type="ECO:0000313" key="3">
    <source>
        <dbReference type="EMBL" id="KKK76870.1"/>
    </source>
</evidence>
<dbReference type="InterPro" id="IPR050697">
    <property type="entry name" value="Adenylyl/Guanylyl_Cyclase_3/4"/>
</dbReference>
<dbReference type="GO" id="GO:0009190">
    <property type="term" value="P:cyclic nucleotide biosynthetic process"/>
    <property type="evidence" value="ECO:0007669"/>
    <property type="project" value="InterPro"/>
</dbReference>
<dbReference type="PROSITE" id="PS50125">
    <property type="entry name" value="GUANYLATE_CYCLASE_2"/>
    <property type="match status" value="1"/>
</dbReference>
<evidence type="ECO:0000259" key="2">
    <source>
        <dbReference type="PROSITE" id="PS50125"/>
    </source>
</evidence>
<feature type="non-terminal residue" evidence="3">
    <location>
        <position position="254"/>
    </location>
</feature>
<dbReference type="PANTHER" id="PTHR43081">
    <property type="entry name" value="ADENYLATE CYCLASE, TERMINAL-DIFFERENTIATION SPECIFIC-RELATED"/>
    <property type="match status" value="1"/>
</dbReference>
<organism evidence="3">
    <name type="scientific">marine sediment metagenome</name>
    <dbReference type="NCBI Taxonomy" id="412755"/>
    <lineage>
        <taxon>unclassified sequences</taxon>
        <taxon>metagenomes</taxon>
        <taxon>ecological metagenomes</taxon>
    </lineage>
</organism>
<dbReference type="AlphaFoldDB" id="A0A0F8YSY9"/>
<dbReference type="CDD" id="cd07302">
    <property type="entry name" value="CHD"/>
    <property type="match status" value="1"/>
</dbReference>
<accession>A0A0F8YSY9</accession>
<dbReference type="PANTHER" id="PTHR43081:SF1">
    <property type="entry name" value="ADENYLATE CYCLASE, TERMINAL-DIFFERENTIATION SPECIFIC"/>
    <property type="match status" value="1"/>
</dbReference>
<dbReference type="Gene3D" id="3.40.50.1820">
    <property type="entry name" value="alpha/beta hydrolase"/>
    <property type="match status" value="1"/>
</dbReference>
<dbReference type="SUPFAM" id="SSF55073">
    <property type="entry name" value="Nucleotide cyclase"/>
    <property type="match status" value="1"/>
</dbReference>
<comment type="caution">
    <text evidence="3">The sequence shown here is derived from an EMBL/GenBank/DDBJ whole genome shotgun (WGS) entry which is preliminary data.</text>
</comment>
<feature type="compositionally biased region" description="Polar residues" evidence="1">
    <location>
        <begin position="237"/>
        <end position="246"/>
    </location>
</feature>
<dbReference type="InterPro" id="IPR029058">
    <property type="entry name" value="AB_hydrolase_fold"/>
</dbReference>
<feature type="region of interest" description="Disordered" evidence="1">
    <location>
        <begin position="235"/>
        <end position="254"/>
    </location>
</feature>
<gene>
    <name evidence="3" type="ORF">LCGC14_2859310</name>
</gene>
<dbReference type="GO" id="GO:0035556">
    <property type="term" value="P:intracellular signal transduction"/>
    <property type="evidence" value="ECO:0007669"/>
    <property type="project" value="InterPro"/>
</dbReference>
<protein>
    <recommendedName>
        <fullName evidence="2">Guanylate cyclase domain-containing protein</fullName>
    </recommendedName>
</protein>
<proteinExistence type="predicted"/>
<evidence type="ECO:0000256" key="1">
    <source>
        <dbReference type="SAM" id="MobiDB-lite"/>
    </source>
</evidence>
<reference evidence="3" key="1">
    <citation type="journal article" date="2015" name="Nature">
        <title>Complex archaea that bridge the gap between prokaryotes and eukaryotes.</title>
        <authorList>
            <person name="Spang A."/>
            <person name="Saw J.H."/>
            <person name="Jorgensen S.L."/>
            <person name="Zaremba-Niedzwiedzka K."/>
            <person name="Martijn J."/>
            <person name="Lind A.E."/>
            <person name="van Eijk R."/>
            <person name="Schleper C."/>
            <person name="Guy L."/>
            <person name="Ettema T.J."/>
        </authorList>
    </citation>
    <scope>NUCLEOTIDE SEQUENCE</scope>
</reference>
<dbReference type="Pfam" id="PF00211">
    <property type="entry name" value="Guanylate_cyc"/>
    <property type="match status" value="1"/>
</dbReference>
<dbReference type="SUPFAM" id="SSF53474">
    <property type="entry name" value="alpha/beta-Hydrolases"/>
    <property type="match status" value="1"/>
</dbReference>
<dbReference type="EMBL" id="LAZR01055218">
    <property type="protein sequence ID" value="KKK76870.1"/>
    <property type="molecule type" value="Genomic_DNA"/>
</dbReference>
<dbReference type="Gene3D" id="3.30.70.1230">
    <property type="entry name" value="Nucleotide cyclase"/>
    <property type="match status" value="1"/>
</dbReference>
<sequence length="254" mass="28098">MQLPPQASSEDQYNERLEKLMELANIDWELASETLIRTLYAEFTDQQVREFTGLLRASVEPTHFERMIKDVIRWNADADAASLSTPTLLLHNLNNPNFNMADTRRVAGLIKDSSVAFVESAFDVVLLAQRFFFGDDTPDLIEPASLQTATPPEAATVHTILFTDVEGSSALTDRLGDARARDLLREHERMVREALKAHGGSEVKTMGDGFMASFSSATKALECAITMQRAFAHHNESATARPSTGSGRAEVIRV</sequence>
<name>A0A0F8YSY9_9ZZZZ</name>
<dbReference type="InterPro" id="IPR029787">
    <property type="entry name" value="Nucleotide_cyclase"/>
</dbReference>